<reference evidence="2 3" key="1">
    <citation type="submission" date="2020-08" db="EMBL/GenBank/DDBJ databases">
        <title>Sequencing the genomes of 1000 actinobacteria strains.</title>
        <authorList>
            <person name="Klenk H.-P."/>
        </authorList>
    </citation>
    <scope>NUCLEOTIDE SEQUENCE [LARGE SCALE GENOMIC DNA]</scope>
    <source>
        <strain evidence="2 3">DSM 40084</strain>
    </source>
</reference>
<evidence type="ECO:0000259" key="1">
    <source>
        <dbReference type="Pfam" id="PF16875"/>
    </source>
</evidence>
<evidence type="ECO:0000313" key="3">
    <source>
        <dbReference type="Proteomes" id="UP000590647"/>
    </source>
</evidence>
<dbReference type="Gene3D" id="2.70.98.60">
    <property type="entry name" value="alpha-galactosidase from lactobacil brevis"/>
    <property type="match status" value="1"/>
</dbReference>
<protein>
    <recommendedName>
        <fullName evidence="1">Glycosyl hydrolase family 36 N-terminal domain-containing protein</fullName>
    </recommendedName>
</protein>
<gene>
    <name evidence="2" type="ORF">HDA41_006544</name>
</gene>
<feature type="domain" description="Glycosyl hydrolase family 36 N-terminal" evidence="1">
    <location>
        <begin position="28"/>
        <end position="114"/>
    </location>
</feature>
<name>A0A7W9LW86_9ACTN</name>
<accession>A0A7W9LW86</accession>
<dbReference type="Proteomes" id="UP000590647">
    <property type="component" value="Unassembled WGS sequence"/>
</dbReference>
<comment type="caution">
    <text evidence="2">The sequence shown here is derived from an EMBL/GenBank/DDBJ whole genome shotgun (WGS) entry which is preliminary data.</text>
</comment>
<dbReference type="InterPro" id="IPR038417">
    <property type="entry name" value="Alpga-gal_N_sf"/>
</dbReference>
<dbReference type="Pfam" id="PF16875">
    <property type="entry name" value="Glyco_hydro_36N"/>
    <property type="match status" value="1"/>
</dbReference>
<organism evidence="2 3">
    <name type="scientific">Streptomyces caelestis</name>
    <dbReference type="NCBI Taxonomy" id="36816"/>
    <lineage>
        <taxon>Bacteria</taxon>
        <taxon>Bacillati</taxon>
        <taxon>Actinomycetota</taxon>
        <taxon>Actinomycetes</taxon>
        <taxon>Kitasatosporales</taxon>
        <taxon>Streptomycetaceae</taxon>
        <taxon>Streptomyces</taxon>
    </lineage>
</organism>
<keyword evidence="3" id="KW-1185">Reference proteome</keyword>
<sequence length="166" mass="18645">MRYAHAGVQVRFPDGVRDLEPHPAGEEVPPHEDGTELVLRFTDRHYPLTLEAHYRLRAGIDLIERHLVLRHTGTPTDRTITIVRADSATWVLPRLGEYRLSQVRGQWCAETRPGLPLRALEPAARYRDTVTGVVHHGAILLTHGPHPDLAADDHASTLVHLIREPA</sequence>
<dbReference type="EMBL" id="JACHNE010000001">
    <property type="protein sequence ID" value="MBB5798580.1"/>
    <property type="molecule type" value="Genomic_DNA"/>
</dbReference>
<dbReference type="InterPro" id="IPR031704">
    <property type="entry name" value="Glyco_hydro_36_N"/>
</dbReference>
<proteinExistence type="predicted"/>
<evidence type="ECO:0000313" key="2">
    <source>
        <dbReference type="EMBL" id="MBB5798580.1"/>
    </source>
</evidence>
<dbReference type="AlphaFoldDB" id="A0A7W9LW86"/>